<feature type="domain" description="U1-type" evidence="8">
    <location>
        <begin position="178"/>
        <end position="212"/>
    </location>
</feature>
<dbReference type="SMART" id="SM00451">
    <property type="entry name" value="ZnF_U1"/>
    <property type="match status" value="2"/>
</dbReference>
<dbReference type="PANTHER" id="PTHR46144:SF6">
    <property type="entry name" value="C2H2-TYPE DOMAIN-CONTAINING PROTEIN"/>
    <property type="match status" value="1"/>
</dbReference>
<dbReference type="SUPFAM" id="SSF57667">
    <property type="entry name" value="beta-beta-alpha zinc fingers"/>
    <property type="match status" value="2"/>
</dbReference>
<proteinExistence type="predicted"/>
<dbReference type="Gene3D" id="3.30.160.60">
    <property type="entry name" value="Classic Zinc Finger"/>
    <property type="match status" value="2"/>
</dbReference>
<keyword evidence="6" id="KW-0539">Nucleus</keyword>
<organism evidence="9 10">
    <name type="scientific">Salvia divinorum</name>
    <name type="common">Maria pastora</name>
    <name type="synonym">Diviner's sage</name>
    <dbReference type="NCBI Taxonomy" id="28513"/>
    <lineage>
        <taxon>Eukaryota</taxon>
        <taxon>Viridiplantae</taxon>
        <taxon>Streptophyta</taxon>
        <taxon>Embryophyta</taxon>
        <taxon>Tracheophyta</taxon>
        <taxon>Spermatophyta</taxon>
        <taxon>Magnoliopsida</taxon>
        <taxon>eudicotyledons</taxon>
        <taxon>Gunneridae</taxon>
        <taxon>Pentapetalae</taxon>
        <taxon>asterids</taxon>
        <taxon>lamiids</taxon>
        <taxon>Lamiales</taxon>
        <taxon>Lamiaceae</taxon>
        <taxon>Nepetoideae</taxon>
        <taxon>Mentheae</taxon>
        <taxon>Salviinae</taxon>
        <taxon>Salvia</taxon>
        <taxon>Salvia subgen. Calosphace</taxon>
    </lineage>
</organism>
<evidence type="ECO:0000259" key="8">
    <source>
        <dbReference type="SMART" id="SM00451"/>
    </source>
</evidence>
<feature type="compositionally biased region" description="Polar residues" evidence="7">
    <location>
        <begin position="264"/>
        <end position="280"/>
    </location>
</feature>
<dbReference type="InterPro" id="IPR051868">
    <property type="entry name" value="ZN346_ZMAT4"/>
</dbReference>
<dbReference type="GO" id="GO:0008270">
    <property type="term" value="F:zinc ion binding"/>
    <property type="evidence" value="ECO:0007669"/>
    <property type="project" value="UniProtKB-KW"/>
</dbReference>
<dbReference type="InterPro" id="IPR036236">
    <property type="entry name" value="Znf_C2H2_sf"/>
</dbReference>
<keyword evidence="3" id="KW-0677">Repeat</keyword>
<comment type="subcellular location">
    <subcellularLocation>
        <location evidence="1">Nucleus</location>
    </subcellularLocation>
</comment>
<keyword evidence="4" id="KW-0863">Zinc-finger</keyword>
<protein>
    <submittedName>
        <fullName evidence="9">Pollen-specific leucine-rich repeat extensin-like protein 2</fullName>
    </submittedName>
</protein>
<feature type="region of interest" description="Disordered" evidence="7">
    <location>
        <begin position="264"/>
        <end position="299"/>
    </location>
</feature>
<gene>
    <name evidence="9" type="ORF">AAHA92_27470</name>
</gene>
<dbReference type="GO" id="GO:0005634">
    <property type="term" value="C:nucleus"/>
    <property type="evidence" value="ECO:0007669"/>
    <property type="project" value="UniProtKB-SubCell"/>
</dbReference>
<evidence type="ECO:0000313" key="10">
    <source>
        <dbReference type="Proteomes" id="UP001567538"/>
    </source>
</evidence>
<keyword evidence="5" id="KW-0862">Zinc</keyword>
<dbReference type="InterPro" id="IPR013087">
    <property type="entry name" value="Znf_C2H2_type"/>
</dbReference>
<dbReference type="AlphaFoldDB" id="A0ABD1G6E6"/>
<dbReference type="PANTHER" id="PTHR46144">
    <property type="entry name" value="ZINC FINGER PROTEIN 385B-LIKE"/>
    <property type="match status" value="1"/>
</dbReference>
<dbReference type="Pfam" id="PF12874">
    <property type="entry name" value="zf-met"/>
    <property type="match status" value="2"/>
</dbReference>
<name>A0ABD1G6E6_SALDI</name>
<dbReference type="Proteomes" id="UP001567538">
    <property type="component" value="Unassembled WGS sequence"/>
</dbReference>
<comment type="caution">
    <text evidence="9">The sequence shown here is derived from an EMBL/GenBank/DDBJ whole genome shotgun (WGS) entry which is preliminary data.</text>
</comment>
<evidence type="ECO:0000256" key="5">
    <source>
        <dbReference type="ARBA" id="ARBA00022833"/>
    </source>
</evidence>
<reference evidence="9 10" key="1">
    <citation type="submission" date="2024-06" db="EMBL/GenBank/DDBJ databases">
        <title>A chromosome level genome sequence of Diviner's sage (Salvia divinorum).</title>
        <authorList>
            <person name="Ford S.A."/>
            <person name="Ro D.-K."/>
            <person name="Ness R.W."/>
            <person name="Phillips M.A."/>
        </authorList>
    </citation>
    <scope>NUCLEOTIDE SEQUENCE [LARGE SCALE GENOMIC DNA]</scope>
    <source>
        <strain evidence="9">SAF-2024a</strain>
        <tissue evidence="9">Leaf</tissue>
    </source>
</reference>
<sequence length="358" mass="37927">MNYTNWAEIQQNQNPNPNPDFSVLHASNHSLPYSQNLVPNPYQQFNLVPDPYQQSNVASHTGYFLPQPQPPGVDPHYVPPPPLPAAVTYAPPAAVTYAPPAVVTYAPPVNYVQQPSYEAQQGADAAAAVYYPDPTVSWVAAIQQYGATPYAAGVSSPNPAIQLQRQIWKTLPKKTKVVQSAWCEVCKVDCNSKGVLDQHKLGRKHLKKLKNLGAATQTISAPVVAAPISAITSIAGPPPATIVTSTSLPVPAPAPTPVPSQVLPSTSTGEPIIGPQQNPAITKPTKSRKKAAARTENLESKRRKVLQGGAAANAVRACNICNVICNSDTVFNYHIAGQKHASMAKKHALGAGVGASAM</sequence>
<evidence type="ECO:0000313" key="9">
    <source>
        <dbReference type="EMBL" id="KAL1538764.1"/>
    </source>
</evidence>
<feature type="domain" description="U1-type" evidence="8">
    <location>
        <begin position="313"/>
        <end position="347"/>
    </location>
</feature>
<keyword evidence="10" id="KW-1185">Reference proteome</keyword>
<evidence type="ECO:0000256" key="4">
    <source>
        <dbReference type="ARBA" id="ARBA00022771"/>
    </source>
</evidence>
<evidence type="ECO:0000256" key="2">
    <source>
        <dbReference type="ARBA" id="ARBA00022723"/>
    </source>
</evidence>
<evidence type="ECO:0000256" key="7">
    <source>
        <dbReference type="SAM" id="MobiDB-lite"/>
    </source>
</evidence>
<evidence type="ECO:0000256" key="6">
    <source>
        <dbReference type="ARBA" id="ARBA00023242"/>
    </source>
</evidence>
<accession>A0ABD1G6E6</accession>
<evidence type="ECO:0000256" key="3">
    <source>
        <dbReference type="ARBA" id="ARBA00022737"/>
    </source>
</evidence>
<evidence type="ECO:0000256" key="1">
    <source>
        <dbReference type="ARBA" id="ARBA00004123"/>
    </source>
</evidence>
<dbReference type="InterPro" id="IPR003604">
    <property type="entry name" value="Matrin/U1-like-C_Znf_C2H2"/>
</dbReference>
<keyword evidence="2" id="KW-0479">Metal-binding</keyword>
<dbReference type="EMBL" id="JBEAFC010000010">
    <property type="protein sequence ID" value="KAL1538764.1"/>
    <property type="molecule type" value="Genomic_DNA"/>
</dbReference>